<dbReference type="EMBL" id="BART01009410">
    <property type="protein sequence ID" value="GAG67956.1"/>
    <property type="molecule type" value="Genomic_DNA"/>
</dbReference>
<dbReference type="Gene3D" id="3.60.15.10">
    <property type="entry name" value="Ribonuclease Z/Hydroxyacylglutathione hydrolase-like"/>
    <property type="match status" value="1"/>
</dbReference>
<proteinExistence type="predicted"/>
<evidence type="ECO:0000313" key="2">
    <source>
        <dbReference type="EMBL" id="GAG67956.1"/>
    </source>
</evidence>
<sequence length="135" mass="15708">MEKYVLFSIAGIATQILVIDDKFFLLMDIGDGIISVLLRIGLRFPINKPIFIFITHEHFDHCGGLFSFLRFLRMLNHIHPVTICSSKQCEKVDSLFKSFRTVYSSTIPFSMEYRTLKAQENVVITDKIHIRSYQM</sequence>
<name>X1B7K7_9ZZZZ</name>
<protein>
    <recommendedName>
        <fullName evidence="1">Metallo-beta-lactamase domain-containing protein</fullName>
    </recommendedName>
</protein>
<comment type="caution">
    <text evidence="2">The sequence shown here is derived from an EMBL/GenBank/DDBJ whole genome shotgun (WGS) entry which is preliminary data.</text>
</comment>
<gene>
    <name evidence="2" type="ORF">S01H4_20859</name>
</gene>
<dbReference type="Pfam" id="PF00753">
    <property type="entry name" value="Lactamase_B"/>
    <property type="match status" value="1"/>
</dbReference>
<evidence type="ECO:0000259" key="1">
    <source>
        <dbReference type="Pfam" id="PF00753"/>
    </source>
</evidence>
<dbReference type="AlphaFoldDB" id="X1B7K7"/>
<reference evidence="2" key="1">
    <citation type="journal article" date="2014" name="Front. Microbiol.">
        <title>High frequency of phylogenetically diverse reductive dehalogenase-homologous genes in deep subseafloor sedimentary metagenomes.</title>
        <authorList>
            <person name="Kawai M."/>
            <person name="Futagami T."/>
            <person name="Toyoda A."/>
            <person name="Takaki Y."/>
            <person name="Nishi S."/>
            <person name="Hori S."/>
            <person name="Arai W."/>
            <person name="Tsubouchi T."/>
            <person name="Morono Y."/>
            <person name="Uchiyama I."/>
            <person name="Ito T."/>
            <person name="Fujiyama A."/>
            <person name="Inagaki F."/>
            <person name="Takami H."/>
        </authorList>
    </citation>
    <scope>NUCLEOTIDE SEQUENCE</scope>
    <source>
        <strain evidence="2">Expedition CK06-06</strain>
    </source>
</reference>
<accession>X1B7K7</accession>
<dbReference type="InterPro" id="IPR001279">
    <property type="entry name" value="Metallo-B-lactamas"/>
</dbReference>
<organism evidence="2">
    <name type="scientific">marine sediment metagenome</name>
    <dbReference type="NCBI Taxonomy" id="412755"/>
    <lineage>
        <taxon>unclassified sequences</taxon>
        <taxon>metagenomes</taxon>
        <taxon>ecological metagenomes</taxon>
    </lineage>
</organism>
<feature type="domain" description="Metallo-beta-lactamase" evidence="1">
    <location>
        <begin position="18"/>
        <end position="96"/>
    </location>
</feature>
<dbReference type="SUPFAM" id="SSF56281">
    <property type="entry name" value="Metallo-hydrolase/oxidoreductase"/>
    <property type="match status" value="1"/>
</dbReference>
<dbReference type="InterPro" id="IPR036866">
    <property type="entry name" value="RibonucZ/Hydroxyglut_hydro"/>
</dbReference>